<evidence type="ECO:0000313" key="12">
    <source>
        <dbReference type="Proteomes" id="UP000193396"/>
    </source>
</evidence>
<keyword evidence="4" id="KW-0520">NAD</keyword>
<dbReference type="SUPFAM" id="SSF56796">
    <property type="entry name" value="Dehydroquinate synthase-like"/>
    <property type="match status" value="1"/>
</dbReference>
<dbReference type="FunFam" id="1.20.1090.10:FF:000001">
    <property type="entry name" value="Aldehyde-alcohol dehydrogenase"/>
    <property type="match status" value="1"/>
</dbReference>
<dbReference type="Gene3D" id="1.20.1090.10">
    <property type="entry name" value="Dehydroquinate synthase-like - alpha domain"/>
    <property type="match status" value="1"/>
</dbReference>
<protein>
    <recommendedName>
        <fullName evidence="7">Alcohol dehydrogenase 2</fullName>
    </recommendedName>
    <alternativeName>
        <fullName evidence="8">Alcohol dehydrogenase II</fullName>
    </alternativeName>
</protein>
<evidence type="ECO:0000256" key="8">
    <source>
        <dbReference type="ARBA" id="ARBA00076680"/>
    </source>
</evidence>
<evidence type="ECO:0000259" key="9">
    <source>
        <dbReference type="Pfam" id="PF00465"/>
    </source>
</evidence>
<comment type="catalytic activity">
    <reaction evidence="6">
        <text>a primary alcohol + NAD(+) = an aldehyde + NADH + H(+)</text>
        <dbReference type="Rhea" id="RHEA:10736"/>
        <dbReference type="ChEBI" id="CHEBI:15378"/>
        <dbReference type="ChEBI" id="CHEBI:15734"/>
        <dbReference type="ChEBI" id="CHEBI:17478"/>
        <dbReference type="ChEBI" id="CHEBI:57540"/>
        <dbReference type="ChEBI" id="CHEBI:57945"/>
        <dbReference type="EC" id="1.1.1.1"/>
    </reaction>
</comment>
<dbReference type="EMBL" id="JFKB01000007">
    <property type="protein sequence ID" value="OSQ47637.1"/>
    <property type="molecule type" value="Genomic_DNA"/>
</dbReference>
<dbReference type="AlphaFoldDB" id="A0A1Y2LAJ3"/>
<gene>
    <name evidence="11" type="ORF">TALK_11230</name>
</gene>
<comment type="similarity">
    <text evidence="2">Belongs to the iron-containing alcohol dehydrogenase family.</text>
</comment>
<feature type="domain" description="Alcohol dehydrogenase iron-type/glycerol dehydrogenase GldA" evidence="9">
    <location>
        <begin position="10"/>
        <end position="175"/>
    </location>
</feature>
<evidence type="ECO:0000256" key="5">
    <source>
        <dbReference type="ARBA" id="ARBA00049164"/>
    </source>
</evidence>
<accession>A0A1Y2LAJ3</accession>
<dbReference type="InterPro" id="IPR039697">
    <property type="entry name" value="Alcohol_dehydrogenase_Fe"/>
</dbReference>
<dbReference type="InterPro" id="IPR018211">
    <property type="entry name" value="ADH_Fe_CS"/>
</dbReference>
<dbReference type="GO" id="GO:0004022">
    <property type="term" value="F:alcohol dehydrogenase (NAD+) activity"/>
    <property type="evidence" value="ECO:0007669"/>
    <property type="project" value="UniProtKB-EC"/>
</dbReference>
<evidence type="ECO:0000259" key="10">
    <source>
        <dbReference type="Pfam" id="PF25137"/>
    </source>
</evidence>
<keyword evidence="3" id="KW-0560">Oxidoreductase</keyword>
<comment type="caution">
    <text evidence="11">The sequence shown here is derived from an EMBL/GenBank/DDBJ whole genome shotgun (WGS) entry which is preliminary data.</text>
</comment>
<dbReference type="Proteomes" id="UP000193396">
    <property type="component" value="Unassembled WGS sequence"/>
</dbReference>
<dbReference type="Gene3D" id="3.40.50.1970">
    <property type="match status" value="1"/>
</dbReference>
<feature type="domain" description="Fe-containing alcohol dehydrogenase-like C-terminal" evidence="10">
    <location>
        <begin position="186"/>
        <end position="384"/>
    </location>
</feature>
<sequence length="384" mass="41140">MSFMFRSVPRIICKAGGIIKTGPLMKELGATRVTIVCDPGIVALGFADQVQKSLESVGIAVQIFSEVAADPPQHIVQKAIDGAKDWKADGVIGLGGGSSLDSAKLVALLINSDQTINEIYGIDKAVGDRLPLIQIPTTAGTGSEVTWVSVITDPDNLKQVVYTPQLMPDIALLDPELTYGLPQKVTAATGLDAMVHAIEGYTSRTRKNPIADGMAVTALSLLGKNLMKVIENPSDKDARSAMLQGSLIAGMAFANASVAAIHGLAYPLGARFHIPHGHANALVMAQVLRFNLPAAGKLYAELAPCILDQTDFKSDEEAAEKFVQRIEEMVPASGLETRLRDLGVTKDALPEMADEVFTKIYRLIESNPRDMTASEIEAIYRQVY</sequence>
<dbReference type="OrthoDB" id="9815791at2"/>
<dbReference type="InterPro" id="IPR056798">
    <property type="entry name" value="ADH_Fe_C"/>
</dbReference>
<evidence type="ECO:0000256" key="4">
    <source>
        <dbReference type="ARBA" id="ARBA00023027"/>
    </source>
</evidence>
<dbReference type="PANTHER" id="PTHR11496:SF102">
    <property type="entry name" value="ALCOHOL DEHYDROGENASE 4"/>
    <property type="match status" value="1"/>
</dbReference>
<evidence type="ECO:0000256" key="6">
    <source>
        <dbReference type="ARBA" id="ARBA00049243"/>
    </source>
</evidence>
<dbReference type="InterPro" id="IPR001670">
    <property type="entry name" value="ADH_Fe/GldA"/>
</dbReference>
<organism evidence="11 12">
    <name type="scientific">Thalassospira alkalitolerans</name>
    <dbReference type="NCBI Taxonomy" id="1293890"/>
    <lineage>
        <taxon>Bacteria</taxon>
        <taxon>Pseudomonadati</taxon>
        <taxon>Pseudomonadota</taxon>
        <taxon>Alphaproteobacteria</taxon>
        <taxon>Rhodospirillales</taxon>
        <taxon>Thalassospiraceae</taxon>
        <taxon>Thalassospira</taxon>
    </lineage>
</organism>
<dbReference type="PANTHER" id="PTHR11496">
    <property type="entry name" value="ALCOHOL DEHYDROGENASE"/>
    <property type="match status" value="1"/>
</dbReference>
<comment type="cofactor">
    <cofactor evidence="1">
        <name>Fe cation</name>
        <dbReference type="ChEBI" id="CHEBI:24875"/>
    </cofactor>
</comment>
<keyword evidence="12" id="KW-1185">Reference proteome</keyword>
<evidence type="ECO:0000256" key="3">
    <source>
        <dbReference type="ARBA" id="ARBA00023002"/>
    </source>
</evidence>
<dbReference type="Pfam" id="PF00465">
    <property type="entry name" value="Fe-ADH"/>
    <property type="match status" value="1"/>
</dbReference>
<dbReference type="STRING" id="1293890.TALK_11230"/>
<evidence type="ECO:0000256" key="2">
    <source>
        <dbReference type="ARBA" id="ARBA00007358"/>
    </source>
</evidence>
<dbReference type="Pfam" id="PF25137">
    <property type="entry name" value="ADH_Fe_C"/>
    <property type="match status" value="1"/>
</dbReference>
<dbReference type="CDD" id="cd08193">
    <property type="entry name" value="HVD"/>
    <property type="match status" value="1"/>
</dbReference>
<comment type="catalytic activity">
    <reaction evidence="5">
        <text>a secondary alcohol + NAD(+) = a ketone + NADH + H(+)</text>
        <dbReference type="Rhea" id="RHEA:10740"/>
        <dbReference type="ChEBI" id="CHEBI:15378"/>
        <dbReference type="ChEBI" id="CHEBI:17087"/>
        <dbReference type="ChEBI" id="CHEBI:35681"/>
        <dbReference type="ChEBI" id="CHEBI:57540"/>
        <dbReference type="ChEBI" id="CHEBI:57945"/>
        <dbReference type="EC" id="1.1.1.1"/>
    </reaction>
</comment>
<reference evidence="11 12" key="1">
    <citation type="submission" date="2014-03" db="EMBL/GenBank/DDBJ databases">
        <title>The draft genome sequence of Thalassospira alkalitolerans JCM 18968.</title>
        <authorList>
            <person name="Lai Q."/>
            <person name="Shao Z."/>
        </authorList>
    </citation>
    <scope>NUCLEOTIDE SEQUENCE [LARGE SCALE GENOMIC DNA]</scope>
    <source>
        <strain evidence="11 12">JCM 18968</strain>
    </source>
</reference>
<evidence type="ECO:0000313" key="11">
    <source>
        <dbReference type="EMBL" id="OSQ47637.1"/>
    </source>
</evidence>
<proteinExistence type="inferred from homology"/>
<name>A0A1Y2LAJ3_9PROT</name>
<evidence type="ECO:0000256" key="7">
    <source>
        <dbReference type="ARBA" id="ARBA00074848"/>
    </source>
</evidence>
<dbReference type="GO" id="GO:0046872">
    <property type="term" value="F:metal ion binding"/>
    <property type="evidence" value="ECO:0007669"/>
    <property type="project" value="InterPro"/>
</dbReference>
<dbReference type="PROSITE" id="PS00913">
    <property type="entry name" value="ADH_IRON_1"/>
    <property type="match status" value="1"/>
</dbReference>
<dbReference type="RefSeq" id="WP_085618869.1">
    <property type="nucleotide sequence ID" value="NZ_JFKB01000007.1"/>
</dbReference>
<evidence type="ECO:0000256" key="1">
    <source>
        <dbReference type="ARBA" id="ARBA00001962"/>
    </source>
</evidence>
<dbReference type="FunFam" id="3.40.50.1970:FF:000003">
    <property type="entry name" value="Alcohol dehydrogenase, iron-containing"/>
    <property type="match status" value="1"/>
</dbReference>